<feature type="compositionally biased region" description="Low complexity" evidence="1">
    <location>
        <begin position="153"/>
        <end position="164"/>
    </location>
</feature>
<feature type="region of interest" description="Disordered" evidence="1">
    <location>
        <begin position="1"/>
        <end position="52"/>
    </location>
</feature>
<sequence length="212" mass="23170">MPAEAIKKRRQSLASRKGVLVGNWTEERSASAEEQRDPFRGQSTSNSTYGAQAGLAKGLNERQDGQRLHACSGKDTILRHEEPHSRSTVSDGYASISQLTYRRPDTAQRHVQEHLWTGHKATDLHMPACPKQADAIAAHQQQLQQEASESKWATTSRSAAETASQGATGGTCKRQGCRPAAPGGQPAQIGRKAVGECAQLFDRDWMRIGLRK</sequence>
<feature type="region of interest" description="Disordered" evidence="1">
    <location>
        <begin position="141"/>
        <end position="188"/>
    </location>
</feature>
<dbReference type="Proteomes" id="UP001314263">
    <property type="component" value="Unassembled WGS sequence"/>
</dbReference>
<feature type="compositionally biased region" description="Basic and acidic residues" evidence="1">
    <location>
        <begin position="25"/>
        <end position="39"/>
    </location>
</feature>
<dbReference type="EMBL" id="CAUYUE010000008">
    <property type="protein sequence ID" value="CAK0783487.1"/>
    <property type="molecule type" value="Genomic_DNA"/>
</dbReference>
<accession>A0AAV1I9X9</accession>
<evidence type="ECO:0000313" key="2">
    <source>
        <dbReference type="EMBL" id="CAK0783487.1"/>
    </source>
</evidence>
<evidence type="ECO:0000313" key="3">
    <source>
        <dbReference type="Proteomes" id="UP001314263"/>
    </source>
</evidence>
<proteinExistence type="predicted"/>
<organism evidence="2 3">
    <name type="scientific">Coccomyxa viridis</name>
    <dbReference type="NCBI Taxonomy" id="1274662"/>
    <lineage>
        <taxon>Eukaryota</taxon>
        <taxon>Viridiplantae</taxon>
        <taxon>Chlorophyta</taxon>
        <taxon>core chlorophytes</taxon>
        <taxon>Trebouxiophyceae</taxon>
        <taxon>Trebouxiophyceae incertae sedis</taxon>
        <taxon>Coccomyxaceae</taxon>
        <taxon>Coccomyxa</taxon>
    </lineage>
</organism>
<name>A0AAV1I9X9_9CHLO</name>
<dbReference type="AlphaFoldDB" id="A0AAV1I9X9"/>
<dbReference type="InterPro" id="IPR054709">
    <property type="entry name" value="CFAP107"/>
</dbReference>
<dbReference type="Pfam" id="PF22595">
    <property type="entry name" value="CFAP107"/>
    <property type="match status" value="1"/>
</dbReference>
<dbReference type="GO" id="GO:0030317">
    <property type="term" value="P:flagellated sperm motility"/>
    <property type="evidence" value="ECO:0007669"/>
    <property type="project" value="InterPro"/>
</dbReference>
<evidence type="ECO:0000256" key="1">
    <source>
        <dbReference type="SAM" id="MobiDB-lite"/>
    </source>
</evidence>
<reference evidence="2 3" key="1">
    <citation type="submission" date="2023-10" db="EMBL/GenBank/DDBJ databases">
        <authorList>
            <person name="Maclean D."/>
            <person name="Macfadyen A."/>
        </authorList>
    </citation>
    <scope>NUCLEOTIDE SEQUENCE [LARGE SCALE GENOMIC DNA]</scope>
</reference>
<feature type="compositionally biased region" description="Polar residues" evidence="1">
    <location>
        <begin position="41"/>
        <end position="50"/>
    </location>
</feature>
<keyword evidence="3" id="KW-1185">Reference proteome</keyword>
<protein>
    <submittedName>
        <fullName evidence="2">Uncharacterized protein</fullName>
    </submittedName>
</protein>
<gene>
    <name evidence="2" type="ORF">CVIRNUC_006686</name>
</gene>
<comment type="caution">
    <text evidence="2">The sequence shown here is derived from an EMBL/GenBank/DDBJ whole genome shotgun (WGS) entry which is preliminary data.</text>
</comment>